<keyword evidence="3" id="KW-1185">Reference proteome</keyword>
<dbReference type="SUPFAM" id="SSF53474">
    <property type="entry name" value="alpha/beta-Hydrolases"/>
    <property type="match status" value="1"/>
</dbReference>
<dbReference type="PANTHER" id="PTHR43798:SF33">
    <property type="entry name" value="HYDROLASE, PUTATIVE (AFU_ORTHOLOGUE AFUA_2G14860)-RELATED"/>
    <property type="match status" value="1"/>
</dbReference>
<evidence type="ECO:0000313" key="3">
    <source>
        <dbReference type="Proteomes" id="UP000621510"/>
    </source>
</evidence>
<keyword evidence="2" id="KW-0378">Hydrolase</keyword>
<dbReference type="EMBL" id="JAERRG010000001">
    <property type="protein sequence ID" value="MBL1111038.1"/>
    <property type="molecule type" value="Genomic_DNA"/>
</dbReference>
<organism evidence="2 3">
    <name type="scientific">Streptomyces endocoffeicus</name>
    <dbReference type="NCBI Taxonomy" id="2898945"/>
    <lineage>
        <taxon>Bacteria</taxon>
        <taxon>Bacillati</taxon>
        <taxon>Actinomycetota</taxon>
        <taxon>Actinomycetes</taxon>
        <taxon>Kitasatosporales</taxon>
        <taxon>Streptomycetaceae</taxon>
        <taxon>Streptomyces</taxon>
    </lineage>
</organism>
<dbReference type="GO" id="GO:0016787">
    <property type="term" value="F:hydrolase activity"/>
    <property type="evidence" value="ECO:0007669"/>
    <property type="project" value="UniProtKB-KW"/>
</dbReference>
<dbReference type="PANTHER" id="PTHR43798">
    <property type="entry name" value="MONOACYLGLYCEROL LIPASE"/>
    <property type="match status" value="1"/>
</dbReference>
<evidence type="ECO:0000313" key="2">
    <source>
        <dbReference type="EMBL" id="MBL1111038.1"/>
    </source>
</evidence>
<dbReference type="PRINTS" id="PR00412">
    <property type="entry name" value="EPOXHYDRLASE"/>
</dbReference>
<name>A0ABS1PFA1_9ACTN</name>
<dbReference type="Pfam" id="PF00561">
    <property type="entry name" value="Abhydrolase_1"/>
    <property type="match status" value="1"/>
</dbReference>
<accession>A0ABS1PFA1</accession>
<dbReference type="InterPro" id="IPR029058">
    <property type="entry name" value="AB_hydrolase_fold"/>
</dbReference>
<dbReference type="Proteomes" id="UP000621510">
    <property type="component" value="Unassembled WGS sequence"/>
</dbReference>
<feature type="domain" description="AB hydrolase-1" evidence="1">
    <location>
        <begin position="28"/>
        <end position="268"/>
    </location>
</feature>
<proteinExistence type="predicted"/>
<dbReference type="Gene3D" id="3.40.50.1820">
    <property type="entry name" value="alpha/beta hydrolase"/>
    <property type="match status" value="1"/>
</dbReference>
<comment type="caution">
    <text evidence="2">The sequence shown here is derived from an EMBL/GenBank/DDBJ whole genome shotgun (WGS) entry which is preliminary data.</text>
</comment>
<dbReference type="InterPro" id="IPR000073">
    <property type="entry name" value="AB_hydrolase_1"/>
</dbReference>
<protein>
    <submittedName>
        <fullName evidence="2">Alpha/beta hydrolase</fullName>
    </submittedName>
</protein>
<reference evidence="2 3" key="1">
    <citation type="submission" date="2021-01" db="EMBL/GenBank/DDBJ databases">
        <title>WGS of actinomycetes isolated from Thailand.</title>
        <authorList>
            <person name="Thawai C."/>
        </authorList>
    </citation>
    <scope>NUCLEOTIDE SEQUENCE [LARGE SCALE GENOMIC DNA]</scope>
    <source>
        <strain evidence="2 3">CA3R110</strain>
    </source>
</reference>
<gene>
    <name evidence="2" type="ORF">JK364_01215</name>
</gene>
<dbReference type="RefSeq" id="WP_201846573.1">
    <property type="nucleotide sequence ID" value="NZ_JAERRG010000001.1"/>
</dbReference>
<dbReference type="InterPro" id="IPR050266">
    <property type="entry name" value="AB_hydrolase_sf"/>
</dbReference>
<sequence>MTSLTRIETVTTNDLDIAYERHGRPGAPPVILLHGFPYDVRSYDEVARILAAADAEVFVPYLRGFGPTRFRRPTTIRSGQQAALARDLIAMIEALDLDRPVVAGYDWGGRAATVTAMLRPDLITGLVSVDGYNVHDLANSDAPTPPDQERKLWYNYYLHSERGRRGLEQHREAFARLLWEEWSPGWDFTDKEFAASAPSLHNADFVAVAVHSYRHRFQLATGAPEYQADEDRIAPLPRIQVPTITVSALDDGLRAPKPTAEHAARFPNLIDDIRLRVGHNPPQEAPGAFADAVARVRFAHRIPRRRSTE</sequence>
<evidence type="ECO:0000259" key="1">
    <source>
        <dbReference type="Pfam" id="PF00561"/>
    </source>
</evidence>
<dbReference type="InterPro" id="IPR000639">
    <property type="entry name" value="Epox_hydrolase-like"/>
</dbReference>